<feature type="transmembrane region" description="Helical" evidence="1">
    <location>
        <begin position="20"/>
        <end position="40"/>
    </location>
</feature>
<feature type="transmembrane region" description="Helical" evidence="1">
    <location>
        <begin position="194"/>
        <end position="217"/>
    </location>
</feature>
<dbReference type="AlphaFoldDB" id="A0A969PR31"/>
<feature type="transmembrane region" description="Helical" evidence="1">
    <location>
        <begin position="114"/>
        <end position="133"/>
    </location>
</feature>
<feature type="transmembrane region" description="Helical" evidence="1">
    <location>
        <begin position="252"/>
        <end position="268"/>
    </location>
</feature>
<feature type="transmembrane region" description="Helical" evidence="1">
    <location>
        <begin position="422"/>
        <end position="439"/>
    </location>
</feature>
<keyword evidence="1" id="KW-1133">Transmembrane helix</keyword>
<feature type="transmembrane region" description="Helical" evidence="1">
    <location>
        <begin position="390"/>
        <end position="413"/>
    </location>
</feature>
<dbReference type="EMBL" id="JAATHJ010000008">
    <property type="protein sequence ID" value="NJP37454.1"/>
    <property type="molecule type" value="Genomic_DNA"/>
</dbReference>
<evidence type="ECO:0000313" key="3">
    <source>
        <dbReference type="Proteomes" id="UP000752012"/>
    </source>
</evidence>
<protein>
    <submittedName>
        <fullName evidence="2">Oligosaccharide repeat unit polymerase</fullName>
    </submittedName>
</protein>
<dbReference type="Proteomes" id="UP000752012">
    <property type="component" value="Unassembled WGS sequence"/>
</dbReference>
<comment type="caution">
    <text evidence="2">The sequence shown here is derived from an EMBL/GenBank/DDBJ whole genome shotgun (WGS) entry which is preliminary data.</text>
</comment>
<gene>
    <name evidence="2" type="ORF">HCN83_07615</name>
</gene>
<feature type="transmembrane region" description="Helical" evidence="1">
    <location>
        <begin position="275"/>
        <end position="293"/>
    </location>
</feature>
<feature type="transmembrane region" description="Helical" evidence="1">
    <location>
        <begin position="445"/>
        <end position="464"/>
    </location>
</feature>
<keyword evidence="1" id="KW-0812">Transmembrane</keyword>
<proteinExistence type="predicted"/>
<keyword evidence="1" id="KW-0472">Membrane</keyword>
<sequence>MNHYREVRSNHLKDGLLNSVRIIIFIIGISSTLYIAYNVSHPGYDYLYLLPLIYSILFTYIISPILFKKKNIFLIVFSIYTFVRYIILPTLIVYSNHYDGRSSIPPLDSSFELAIWLLIYEMIIICTVLYLLFKNCDLNSDIHTRKINGPNNYFIYIVFISITFILVLLQPSTLQSFYFLIPPDGLVNWTEGSLISSIIFYFLVISKFIVFVLLMSFFYKKYLLTNSKIYILLSFLVTFMNIFIIFGSNRANFIITAVASMVLFYKLYPKQSRIASIVLVIFIILSVSLISVHRDHATYTDGNNQIVDVTNTLQIYMGGPYNVAIATEAAKNNEDARNIMNFGYDMLRSTLGPNLLLQGVDLKSSASYFNERIYFEEHNTQIIPMIGQGYFFFGFLFSPIIMISFMIFARILINYQYNQARIELYFFLTITIIRIGISMGQNGSILMNDTSFFLLLFIFIYYFNNRIVVKKRSKNSNLNY</sequence>
<keyword evidence="3" id="KW-1185">Reference proteome</keyword>
<evidence type="ECO:0000256" key="1">
    <source>
        <dbReference type="SAM" id="Phobius"/>
    </source>
</evidence>
<organism evidence="2 3">
    <name type="scientific">Alkalicoccus luteus</name>
    <dbReference type="NCBI Taxonomy" id="1237094"/>
    <lineage>
        <taxon>Bacteria</taxon>
        <taxon>Bacillati</taxon>
        <taxon>Bacillota</taxon>
        <taxon>Bacilli</taxon>
        <taxon>Bacillales</taxon>
        <taxon>Bacillaceae</taxon>
        <taxon>Alkalicoccus</taxon>
    </lineage>
</organism>
<feature type="transmembrane region" description="Helical" evidence="1">
    <location>
        <begin position="46"/>
        <end position="67"/>
    </location>
</feature>
<evidence type="ECO:0000313" key="2">
    <source>
        <dbReference type="EMBL" id="NJP37454.1"/>
    </source>
</evidence>
<name>A0A969PR31_9BACI</name>
<feature type="transmembrane region" description="Helical" evidence="1">
    <location>
        <begin position="229"/>
        <end position="246"/>
    </location>
</feature>
<feature type="transmembrane region" description="Helical" evidence="1">
    <location>
        <begin position="153"/>
        <end position="174"/>
    </location>
</feature>
<reference evidence="2 3" key="1">
    <citation type="submission" date="2020-03" db="EMBL/GenBank/DDBJ databases">
        <title>Assessment of the enzymatic potential of alkaline-tolerant lipase obtained from Bacillus luteus H11 (technogenic soil) for the bioremediation of saline soils contaminated with petroleum substances.</title>
        <authorList>
            <person name="Kalwasinska A."/>
        </authorList>
    </citation>
    <scope>NUCLEOTIDE SEQUENCE [LARGE SCALE GENOMIC DNA]</scope>
    <source>
        <strain evidence="2 3">H11</strain>
    </source>
</reference>
<accession>A0A969PR31</accession>
<dbReference type="RefSeq" id="WP_168006010.1">
    <property type="nucleotide sequence ID" value="NZ_JAATHJ010000008.1"/>
</dbReference>
<feature type="transmembrane region" description="Helical" evidence="1">
    <location>
        <begin position="72"/>
        <end position="94"/>
    </location>
</feature>